<dbReference type="Proteomes" id="UP000059680">
    <property type="component" value="Chromosome 1"/>
</dbReference>
<dbReference type="Gramene" id="Os01t0366100-01">
    <property type="protein sequence ID" value="Os01t0366100-01"/>
    <property type="gene ID" value="Os01g0366100"/>
</dbReference>
<feature type="non-terminal residue" evidence="1">
    <location>
        <position position="1"/>
    </location>
</feature>
<keyword evidence="2" id="KW-1185">Reference proteome</keyword>
<reference evidence="2" key="1">
    <citation type="journal article" date="2005" name="Nature">
        <title>The map-based sequence of the rice genome.</title>
        <authorList>
            <consortium name="International rice genome sequencing project (IRGSP)"/>
            <person name="Matsumoto T."/>
            <person name="Wu J."/>
            <person name="Kanamori H."/>
            <person name="Katayose Y."/>
            <person name="Fujisawa M."/>
            <person name="Namiki N."/>
            <person name="Mizuno H."/>
            <person name="Yamamoto K."/>
            <person name="Antonio B.A."/>
            <person name="Baba T."/>
            <person name="Sakata K."/>
            <person name="Nagamura Y."/>
            <person name="Aoki H."/>
            <person name="Arikawa K."/>
            <person name="Arita K."/>
            <person name="Bito T."/>
            <person name="Chiden Y."/>
            <person name="Fujitsuka N."/>
            <person name="Fukunaka R."/>
            <person name="Hamada M."/>
            <person name="Harada C."/>
            <person name="Hayashi A."/>
            <person name="Hijishita S."/>
            <person name="Honda M."/>
            <person name="Hosokawa S."/>
            <person name="Ichikawa Y."/>
            <person name="Idonuma A."/>
            <person name="Iijima M."/>
            <person name="Ikeda M."/>
            <person name="Ikeno M."/>
            <person name="Ito K."/>
            <person name="Ito S."/>
            <person name="Ito T."/>
            <person name="Ito Y."/>
            <person name="Ito Y."/>
            <person name="Iwabuchi A."/>
            <person name="Kamiya K."/>
            <person name="Karasawa W."/>
            <person name="Kurita K."/>
            <person name="Katagiri S."/>
            <person name="Kikuta A."/>
            <person name="Kobayashi H."/>
            <person name="Kobayashi N."/>
            <person name="Machita K."/>
            <person name="Maehara T."/>
            <person name="Masukawa M."/>
            <person name="Mizubayashi T."/>
            <person name="Mukai Y."/>
            <person name="Nagasaki H."/>
            <person name="Nagata Y."/>
            <person name="Naito S."/>
            <person name="Nakashima M."/>
            <person name="Nakama Y."/>
            <person name="Nakamichi Y."/>
            <person name="Nakamura M."/>
            <person name="Meguro A."/>
            <person name="Negishi M."/>
            <person name="Ohta I."/>
            <person name="Ohta T."/>
            <person name="Okamoto M."/>
            <person name="Ono N."/>
            <person name="Saji S."/>
            <person name="Sakaguchi M."/>
            <person name="Sakai K."/>
            <person name="Shibata M."/>
            <person name="Shimokawa T."/>
            <person name="Song J."/>
            <person name="Takazaki Y."/>
            <person name="Terasawa K."/>
            <person name="Tsugane M."/>
            <person name="Tsuji K."/>
            <person name="Ueda S."/>
            <person name="Waki K."/>
            <person name="Yamagata H."/>
            <person name="Yamamoto M."/>
            <person name="Yamamoto S."/>
            <person name="Yamane H."/>
            <person name="Yoshiki S."/>
            <person name="Yoshihara R."/>
            <person name="Yukawa K."/>
            <person name="Zhong H."/>
            <person name="Yano M."/>
            <person name="Yuan Q."/>
            <person name="Ouyang S."/>
            <person name="Liu J."/>
            <person name="Jones K.M."/>
            <person name="Gansberger K."/>
            <person name="Moffat K."/>
            <person name="Hill J."/>
            <person name="Bera J."/>
            <person name="Fadrosh D."/>
            <person name="Jin S."/>
            <person name="Johri S."/>
            <person name="Kim M."/>
            <person name="Overton L."/>
            <person name="Reardon M."/>
            <person name="Tsitrin T."/>
            <person name="Vuong H."/>
            <person name="Weaver B."/>
            <person name="Ciecko A."/>
            <person name="Tallon L."/>
            <person name="Jackson J."/>
            <person name="Pai G."/>
            <person name="Aken S.V."/>
            <person name="Utterback T."/>
            <person name="Reidmuller S."/>
            <person name="Feldblyum T."/>
            <person name="Hsiao J."/>
            <person name="Zismann V."/>
            <person name="Iobst S."/>
            <person name="de Vazeille A.R."/>
            <person name="Buell C.R."/>
            <person name="Ying K."/>
            <person name="Li Y."/>
            <person name="Lu T."/>
            <person name="Huang Y."/>
            <person name="Zhao Q."/>
            <person name="Feng Q."/>
            <person name="Zhang L."/>
            <person name="Zhu J."/>
            <person name="Weng Q."/>
            <person name="Mu J."/>
            <person name="Lu Y."/>
            <person name="Fan D."/>
            <person name="Liu Y."/>
            <person name="Guan J."/>
            <person name="Zhang Y."/>
            <person name="Yu S."/>
            <person name="Liu X."/>
            <person name="Zhang Y."/>
            <person name="Hong G."/>
            <person name="Han B."/>
            <person name="Choisne N."/>
            <person name="Demange N."/>
            <person name="Orjeda G."/>
            <person name="Samain S."/>
            <person name="Cattolico L."/>
            <person name="Pelletier E."/>
            <person name="Couloux A."/>
            <person name="Segurens B."/>
            <person name="Wincker P."/>
            <person name="D'Hont A."/>
            <person name="Scarpelli C."/>
            <person name="Weissenbach J."/>
            <person name="Salanoubat M."/>
            <person name="Quetier F."/>
            <person name="Yu Y."/>
            <person name="Kim H.R."/>
            <person name="Rambo T."/>
            <person name="Currie J."/>
            <person name="Collura K."/>
            <person name="Luo M."/>
            <person name="Yang T."/>
            <person name="Ammiraju J.S.S."/>
            <person name="Engler F."/>
            <person name="Soderlund C."/>
            <person name="Wing R.A."/>
            <person name="Palmer L.E."/>
            <person name="de la Bastide M."/>
            <person name="Spiegel L."/>
            <person name="Nascimento L."/>
            <person name="Zutavern T."/>
            <person name="O'Shaughnessy A."/>
            <person name="Dike S."/>
            <person name="Dedhia N."/>
            <person name="Preston R."/>
            <person name="Balija V."/>
            <person name="McCombie W.R."/>
            <person name="Chow T."/>
            <person name="Chen H."/>
            <person name="Chung M."/>
            <person name="Chen C."/>
            <person name="Shaw J."/>
            <person name="Wu H."/>
            <person name="Hsiao K."/>
            <person name="Chao Y."/>
            <person name="Chu M."/>
            <person name="Cheng C."/>
            <person name="Hour A."/>
            <person name="Lee P."/>
            <person name="Lin S."/>
            <person name="Lin Y."/>
            <person name="Liou J."/>
            <person name="Liu S."/>
            <person name="Hsing Y."/>
            <person name="Raghuvanshi S."/>
            <person name="Mohanty A."/>
            <person name="Bharti A.K."/>
            <person name="Gaur A."/>
            <person name="Gupta V."/>
            <person name="Kumar D."/>
            <person name="Ravi V."/>
            <person name="Vij S."/>
            <person name="Kapur A."/>
            <person name="Khurana P."/>
            <person name="Khurana P."/>
            <person name="Khurana J.P."/>
            <person name="Tyagi A.K."/>
            <person name="Gaikwad K."/>
            <person name="Singh A."/>
            <person name="Dalal V."/>
            <person name="Srivastava S."/>
            <person name="Dixit A."/>
            <person name="Pal A.K."/>
            <person name="Ghazi I.A."/>
            <person name="Yadav M."/>
            <person name="Pandit A."/>
            <person name="Bhargava A."/>
            <person name="Sureshbabu K."/>
            <person name="Batra K."/>
            <person name="Sharma T.R."/>
            <person name="Mohapatra T."/>
            <person name="Singh N.K."/>
            <person name="Messing J."/>
            <person name="Nelson A.B."/>
            <person name="Fuks G."/>
            <person name="Kavchok S."/>
            <person name="Keizer G."/>
            <person name="Linton E."/>
            <person name="Llaca V."/>
            <person name="Song R."/>
            <person name="Tanyolac B."/>
            <person name="Young S."/>
            <person name="Ho-Il K."/>
            <person name="Hahn J.H."/>
            <person name="Sangsakoo G."/>
            <person name="Vanavichit A."/>
            <person name="de Mattos Luiz.A.T."/>
            <person name="Zimmer P.D."/>
            <person name="Malone G."/>
            <person name="Dellagostin O."/>
            <person name="de Oliveira A.C."/>
            <person name="Bevan M."/>
            <person name="Bancroft I."/>
            <person name="Minx P."/>
            <person name="Cordum H."/>
            <person name="Wilson R."/>
            <person name="Cheng Z."/>
            <person name="Jin W."/>
            <person name="Jiang J."/>
            <person name="Leong S.A."/>
            <person name="Iwama H."/>
            <person name="Gojobori T."/>
            <person name="Itoh T."/>
            <person name="Niimura Y."/>
            <person name="Fujii Y."/>
            <person name="Habara T."/>
            <person name="Sakai H."/>
            <person name="Sato Y."/>
            <person name="Wilson G."/>
            <person name="Kumar K."/>
            <person name="McCouch S."/>
            <person name="Juretic N."/>
            <person name="Hoen D."/>
            <person name="Wright S."/>
            <person name="Bruskiewich R."/>
            <person name="Bureau T."/>
            <person name="Miyao A."/>
            <person name="Hirochika H."/>
            <person name="Nishikawa T."/>
            <person name="Kadowaki K."/>
            <person name="Sugiura M."/>
            <person name="Burr B."/>
            <person name="Sasaki T."/>
        </authorList>
    </citation>
    <scope>NUCLEOTIDE SEQUENCE [LARGE SCALE GENOMIC DNA]</scope>
    <source>
        <strain evidence="2">cv. Nipponbare</strain>
    </source>
</reference>
<reference evidence="1 2" key="2">
    <citation type="journal article" date="2013" name="Plant Cell Physiol.">
        <title>Rice Annotation Project Database (RAP-DB): an integrative and interactive database for rice genomics.</title>
        <authorList>
            <person name="Sakai H."/>
            <person name="Lee S.S."/>
            <person name="Tanaka T."/>
            <person name="Numa H."/>
            <person name="Kim J."/>
            <person name="Kawahara Y."/>
            <person name="Wakimoto H."/>
            <person name="Yang C.C."/>
            <person name="Iwamoto M."/>
            <person name="Abe T."/>
            <person name="Yamada Y."/>
            <person name="Muto A."/>
            <person name="Inokuchi H."/>
            <person name="Ikemura T."/>
            <person name="Matsumoto T."/>
            <person name="Sasaki T."/>
            <person name="Itoh T."/>
        </authorList>
    </citation>
    <scope>NUCLEOTIDE SEQUENCE [LARGE SCALE GENOMIC DNA]</scope>
    <source>
        <strain evidence="2">cv. Nipponbare</strain>
    </source>
</reference>
<evidence type="ECO:0000313" key="1">
    <source>
        <dbReference type="EMBL" id="BAS72136.1"/>
    </source>
</evidence>
<gene>
    <name evidence="1" type="ordered locus">Os01g0366100</name>
    <name evidence="1" type="ORF">OSNPB_010366100</name>
</gene>
<proteinExistence type="predicted"/>
<dbReference type="PaxDb" id="39947-A0A0P0V2G7"/>
<protein>
    <submittedName>
        <fullName evidence="1">Os01g0366100 protein</fullName>
    </submittedName>
</protein>
<accession>A0A0P0V2G7</accession>
<evidence type="ECO:0000313" key="2">
    <source>
        <dbReference type="Proteomes" id="UP000059680"/>
    </source>
</evidence>
<dbReference type="InParanoid" id="A0A0P0V2G7"/>
<name>A0A0P0V2G7_ORYSJ</name>
<dbReference type="AlphaFoldDB" id="A0A0P0V2G7"/>
<organism evidence="1 2">
    <name type="scientific">Oryza sativa subsp. japonica</name>
    <name type="common">Rice</name>
    <dbReference type="NCBI Taxonomy" id="39947"/>
    <lineage>
        <taxon>Eukaryota</taxon>
        <taxon>Viridiplantae</taxon>
        <taxon>Streptophyta</taxon>
        <taxon>Embryophyta</taxon>
        <taxon>Tracheophyta</taxon>
        <taxon>Spermatophyta</taxon>
        <taxon>Magnoliopsida</taxon>
        <taxon>Liliopsida</taxon>
        <taxon>Poales</taxon>
        <taxon>Poaceae</taxon>
        <taxon>BOP clade</taxon>
        <taxon>Oryzoideae</taxon>
        <taxon>Oryzeae</taxon>
        <taxon>Oryzinae</taxon>
        <taxon>Oryza</taxon>
        <taxon>Oryza sativa</taxon>
    </lineage>
</organism>
<reference evidence="1 2" key="3">
    <citation type="journal article" date="2013" name="Rice">
        <title>Improvement of the Oryza sativa Nipponbare reference genome using next generation sequence and optical map data.</title>
        <authorList>
            <person name="Kawahara Y."/>
            <person name="de la Bastide M."/>
            <person name="Hamilton J.P."/>
            <person name="Kanamori H."/>
            <person name="McCombie W.R."/>
            <person name="Ouyang S."/>
            <person name="Schwartz D.C."/>
            <person name="Tanaka T."/>
            <person name="Wu J."/>
            <person name="Zhou S."/>
            <person name="Childs K.L."/>
            <person name="Davidson R.M."/>
            <person name="Lin H."/>
            <person name="Quesada-Ocampo L."/>
            <person name="Vaillancourt B."/>
            <person name="Sakai H."/>
            <person name="Lee S.S."/>
            <person name="Kim J."/>
            <person name="Numa H."/>
            <person name="Itoh T."/>
            <person name="Buell C.R."/>
            <person name="Matsumoto T."/>
        </authorList>
    </citation>
    <scope>NUCLEOTIDE SEQUENCE [LARGE SCALE GENOMIC DNA]</scope>
    <source>
        <strain evidence="2">cv. Nipponbare</strain>
    </source>
</reference>
<sequence length="52" mass="5903">IPTIHHIIFKLLHHVILAIEVTEVHVLLQRNLTLASCQALLLFSVLCPVLRL</sequence>
<dbReference type="EMBL" id="AP014957">
    <property type="protein sequence ID" value="BAS72136.1"/>
    <property type="molecule type" value="Genomic_DNA"/>
</dbReference>